<feature type="compositionally biased region" description="Polar residues" evidence="1">
    <location>
        <begin position="354"/>
        <end position="372"/>
    </location>
</feature>
<dbReference type="AlphaFoldDB" id="A0AAV0T8H7"/>
<gene>
    <name evidence="2" type="ORF">PFR001_LOCUS2341</name>
    <name evidence="3" type="ORF">PFR002_LOCUS2946</name>
</gene>
<proteinExistence type="predicted"/>
<dbReference type="Proteomes" id="UP001159659">
    <property type="component" value="Unassembled WGS sequence"/>
</dbReference>
<feature type="region of interest" description="Disordered" evidence="1">
    <location>
        <begin position="354"/>
        <end position="374"/>
    </location>
</feature>
<dbReference type="EMBL" id="CANTFK010000343">
    <property type="protein sequence ID" value="CAI5714619.1"/>
    <property type="molecule type" value="Genomic_DNA"/>
</dbReference>
<feature type="compositionally biased region" description="Polar residues" evidence="1">
    <location>
        <begin position="9"/>
        <end position="22"/>
    </location>
</feature>
<keyword evidence="4" id="KW-1185">Reference proteome</keyword>
<comment type="caution">
    <text evidence="3">The sequence shown here is derived from an EMBL/GenBank/DDBJ whole genome shotgun (WGS) entry which is preliminary data.</text>
</comment>
<dbReference type="EMBL" id="CAKLBC010000519">
    <property type="protein sequence ID" value="CAH0486736.1"/>
    <property type="molecule type" value="Genomic_DNA"/>
</dbReference>
<protein>
    <submittedName>
        <fullName evidence="3">Uncharacterized protein</fullName>
    </submittedName>
</protein>
<evidence type="ECO:0000313" key="3">
    <source>
        <dbReference type="EMBL" id="CAI5714619.1"/>
    </source>
</evidence>
<accession>A0AAV0T8H7</accession>
<evidence type="ECO:0000313" key="2">
    <source>
        <dbReference type="EMBL" id="CAH0486736.1"/>
    </source>
</evidence>
<name>A0AAV0T8H7_9STRA</name>
<sequence length="397" mass="43720">MSVRREVVSLSQLLRRNENSNPRRGPGHAPPLPLQTSRRLSSGYKSIEGRPTNSAPLTERPASSRHSPLFTQCVRDANRASTSQPESSQTNGEFSGLSQEAYEAESVQLSAMTSMSQSSGYCQTQSQNLLGSSQDDQLHRLQQCQAQQAPTSMSLSPIRCNGSDKLQEFEQNLTKTLVEQTKKHKQQQEQLVMQLTIPIKESMEEINTKLVTCGQDQQKQGAVIGELAEGINNVTTTVSELREQSRGNKAVCEEARKAVFTEAEAVKAALTSLQARVDSVEGSVESCCGQVAQVLEVIGTKHEVLLSAVVASSCNCPQDTTPVKAFSSAERATKKRRPNLYDFEVAERNSSRYDFSSVTRSPARSSDQSPMHDTSLHLALQQIEALRAKRRSCLRNY</sequence>
<feature type="compositionally biased region" description="Polar residues" evidence="1">
    <location>
        <begin position="34"/>
        <end position="44"/>
    </location>
</feature>
<dbReference type="Proteomes" id="UP001157938">
    <property type="component" value="Unassembled WGS sequence"/>
</dbReference>
<evidence type="ECO:0000256" key="1">
    <source>
        <dbReference type="SAM" id="MobiDB-lite"/>
    </source>
</evidence>
<reference evidence="3" key="2">
    <citation type="submission" date="2022-12" db="EMBL/GenBank/DDBJ databases">
        <authorList>
            <person name="Webb A."/>
        </authorList>
    </citation>
    <scope>NUCLEOTIDE SEQUENCE</scope>
    <source>
        <strain evidence="3">Pf2</strain>
    </source>
</reference>
<feature type="region of interest" description="Disordered" evidence="1">
    <location>
        <begin position="1"/>
        <end position="68"/>
    </location>
</feature>
<reference evidence="2 4" key="1">
    <citation type="submission" date="2021-11" db="EMBL/GenBank/DDBJ databases">
        <authorList>
            <person name="Islam A."/>
            <person name="Islam S."/>
            <person name="Flora M.S."/>
            <person name="Rahman M."/>
            <person name="Ziaur R.M."/>
            <person name="Epstein J.H."/>
            <person name="Hassan M."/>
            <person name="Klassen M."/>
            <person name="Woodard K."/>
            <person name="Webb A."/>
            <person name="Webby R.J."/>
            <person name="El Zowalaty M.E."/>
        </authorList>
    </citation>
    <scope>NUCLEOTIDE SEQUENCE [LARGE SCALE GENOMIC DNA]</scope>
    <source>
        <strain evidence="2">Pf1</strain>
    </source>
</reference>
<evidence type="ECO:0000313" key="4">
    <source>
        <dbReference type="Proteomes" id="UP001157938"/>
    </source>
</evidence>
<organism evidence="3 5">
    <name type="scientific">Peronospora farinosa</name>
    <dbReference type="NCBI Taxonomy" id="134698"/>
    <lineage>
        <taxon>Eukaryota</taxon>
        <taxon>Sar</taxon>
        <taxon>Stramenopiles</taxon>
        <taxon>Oomycota</taxon>
        <taxon>Peronosporomycetes</taxon>
        <taxon>Peronosporales</taxon>
        <taxon>Peronosporaceae</taxon>
        <taxon>Peronospora</taxon>
    </lineage>
</organism>
<evidence type="ECO:0000313" key="5">
    <source>
        <dbReference type="Proteomes" id="UP001159659"/>
    </source>
</evidence>